<organism evidence="2 3">
    <name type="scientific">Streptosporangium longisporum</name>
    <dbReference type="NCBI Taxonomy" id="46187"/>
    <lineage>
        <taxon>Bacteria</taxon>
        <taxon>Bacillati</taxon>
        <taxon>Actinomycetota</taxon>
        <taxon>Actinomycetes</taxon>
        <taxon>Streptosporangiales</taxon>
        <taxon>Streptosporangiaceae</taxon>
        <taxon>Streptosporangium</taxon>
    </lineage>
</organism>
<dbReference type="EMBL" id="BAAAWD010000023">
    <property type="protein sequence ID" value="GAA3035958.1"/>
    <property type="molecule type" value="Genomic_DNA"/>
</dbReference>
<comment type="caution">
    <text evidence="2">The sequence shown here is derived from an EMBL/GenBank/DDBJ whole genome shotgun (WGS) entry which is preliminary data.</text>
</comment>
<accession>A0ABP6LB13</accession>
<evidence type="ECO:0000313" key="2">
    <source>
        <dbReference type="EMBL" id="GAA3035958.1"/>
    </source>
</evidence>
<feature type="compositionally biased region" description="Basic and acidic residues" evidence="1">
    <location>
        <begin position="23"/>
        <end position="42"/>
    </location>
</feature>
<dbReference type="Proteomes" id="UP001499930">
    <property type="component" value="Unassembled WGS sequence"/>
</dbReference>
<name>A0ABP6LB13_9ACTN</name>
<gene>
    <name evidence="2" type="ORF">GCM10017559_74530</name>
</gene>
<evidence type="ECO:0000313" key="3">
    <source>
        <dbReference type="Proteomes" id="UP001499930"/>
    </source>
</evidence>
<reference evidence="3" key="1">
    <citation type="journal article" date="2019" name="Int. J. Syst. Evol. Microbiol.">
        <title>The Global Catalogue of Microorganisms (GCM) 10K type strain sequencing project: providing services to taxonomists for standard genome sequencing and annotation.</title>
        <authorList>
            <consortium name="The Broad Institute Genomics Platform"/>
            <consortium name="The Broad Institute Genome Sequencing Center for Infectious Disease"/>
            <person name="Wu L."/>
            <person name="Ma J."/>
        </authorList>
    </citation>
    <scope>NUCLEOTIDE SEQUENCE [LARGE SCALE GENOMIC DNA]</scope>
    <source>
        <strain evidence="3">JCM 3106</strain>
    </source>
</reference>
<feature type="region of interest" description="Disordered" evidence="1">
    <location>
        <begin position="1"/>
        <end position="47"/>
    </location>
</feature>
<keyword evidence="3" id="KW-1185">Reference proteome</keyword>
<sequence>MQCRRLAGTVGTEQPDDLALADGEAHLPHGGHRAEPLRERQSLKNHHQASVRFAGRTGQSVFAAGEAPDAVLI</sequence>
<protein>
    <submittedName>
        <fullName evidence="2">Uncharacterized protein</fullName>
    </submittedName>
</protein>
<proteinExistence type="predicted"/>
<evidence type="ECO:0000256" key="1">
    <source>
        <dbReference type="SAM" id="MobiDB-lite"/>
    </source>
</evidence>